<accession>M1WUR1</accession>
<dbReference type="PATRIC" id="fig|879567.3.peg.561"/>
<name>M1WUR1_PSEP2</name>
<dbReference type="BioCyc" id="DPIE1322246:BN4_RS02785-MONOMER"/>
<reference evidence="1 2" key="1">
    <citation type="journal article" date="2013" name="PLoS ONE">
        <title>The first genomic and proteomic characterization of a deep-sea sulfate reducer: insights into the piezophilic lifestyle of Desulfovibrio piezophilus.</title>
        <authorList>
            <person name="Pradel N."/>
            <person name="Ji B."/>
            <person name="Gimenez G."/>
            <person name="Talla E."/>
            <person name="Lenoble P."/>
            <person name="Garel M."/>
            <person name="Tamburini C."/>
            <person name="Fourquet P."/>
            <person name="Lebrun R."/>
            <person name="Bertin P."/>
            <person name="Denis Y."/>
            <person name="Pophillat M."/>
            <person name="Barbe V."/>
            <person name="Ollivier B."/>
            <person name="Dolla A."/>
        </authorList>
    </citation>
    <scope>NUCLEOTIDE SEQUENCE [LARGE SCALE GENOMIC DNA]</scope>
    <source>
        <strain evidence="2">DSM 10523 / SB164P1</strain>
    </source>
</reference>
<dbReference type="Proteomes" id="UP000011724">
    <property type="component" value="Chromosome"/>
</dbReference>
<dbReference type="KEGG" id="dpi:BN4_10540"/>
<evidence type="ECO:0000313" key="2">
    <source>
        <dbReference type="Proteomes" id="UP000011724"/>
    </source>
</evidence>
<proteinExistence type="predicted"/>
<dbReference type="STRING" id="1322246.BN4_10540"/>
<dbReference type="HOGENOM" id="CLU_099756_0_0_7"/>
<reference evidence="2" key="2">
    <citation type="journal article" date="2013" name="Stand. Genomic Sci.">
        <title>Complete genome sequence of Desulfocapsa sulfexigens, a marine deltaproteobacterium specialized in disproportionating inorganic sulfur compounds.</title>
        <authorList>
            <person name="Finster K.W."/>
            <person name="Kjeldsen K.U."/>
            <person name="Kube M."/>
            <person name="Reinhardt R."/>
            <person name="Mussmann M."/>
            <person name="Amann R."/>
            <person name="Schreiber L."/>
        </authorList>
    </citation>
    <scope>NUCLEOTIDE SEQUENCE [LARGE SCALE GENOMIC DNA]</scope>
    <source>
        <strain evidence="2">DSM 10523 / SB164P1</strain>
    </source>
</reference>
<dbReference type="AlphaFoldDB" id="M1WUR1"/>
<gene>
    <name evidence="1" type="ordered locus">BN4_10540</name>
</gene>
<evidence type="ECO:0000313" key="1">
    <source>
        <dbReference type="EMBL" id="CCH47778.1"/>
    </source>
</evidence>
<dbReference type="EMBL" id="FO203427">
    <property type="protein sequence ID" value="CCH47778.1"/>
    <property type="molecule type" value="Genomic_DNA"/>
</dbReference>
<sequence length="205" mass="22968">MSPSGEKPPLQQLAILTKAFDLMKYDVALLAQQEEELFDSTVLDTTRKSALKAPVSTMTMSNGMRIVFLRLPPLPPGQDQPSQKIIDSITGLIKTERTQAKLIVALSDWGWIGEREYLAASPELVPDLLMGSGLGSGVNGRVEADGRCIWVRPYDKGRTINEIQIFSWPRQNELNKWTQTEHFRSISIGLNDQYKDNPAVDEVLR</sequence>
<dbReference type="eggNOG" id="COG0737">
    <property type="taxonomic scope" value="Bacteria"/>
</dbReference>
<organism evidence="1 2">
    <name type="scientific">Pseudodesulfovibrio piezophilus (strain DSM 21447 / JCM 15486 / C1TLV30)</name>
    <name type="common">Desulfovibrio piezophilus</name>
    <dbReference type="NCBI Taxonomy" id="1322246"/>
    <lineage>
        <taxon>Bacteria</taxon>
        <taxon>Pseudomonadati</taxon>
        <taxon>Thermodesulfobacteriota</taxon>
        <taxon>Desulfovibrionia</taxon>
        <taxon>Desulfovibrionales</taxon>
        <taxon>Desulfovibrionaceae</taxon>
    </lineage>
</organism>
<keyword evidence="2" id="KW-1185">Reference proteome</keyword>
<protein>
    <submittedName>
        <fullName evidence="1">Uncharacterized protein</fullName>
    </submittedName>
</protein>